<evidence type="ECO:0000313" key="1">
    <source>
        <dbReference type="EMBL" id="KAH0852414.1"/>
    </source>
</evidence>
<proteinExistence type="predicted"/>
<gene>
    <name evidence="1" type="ORF">HID58_090830</name>
</gene>
<protein>
    <submittedName>
        <fullName evidence="1">Uncharacterized protein</fullName>
    </submittedName>
</protein>
<sequence length="72" mass="8053">MGTLKESLQSELSTEEVSKGRLFLLSCTTQVWKSELPSFLSRSTPSFVESKGVYVIFESAYDLESELSRLGI</sequence>
<comment type="caution">
    <text evidence="1">The sequence shown here is derived from an EMBL/GenBank/DDBJ whole genome shotgun (WGS) entry which is preliminary data.</text>
</comment>
<dbReference type="Proteomes" id="UP000824890">
    <property type="component" value="Unassembled WGS sequence"/>
</dbReference>
<accession>A0ABQ7X8Z0</accession>
<dbReference type="EMBL" id="JAGKQM010001085">
    <property type="protein sequence ID" value="KAH0852414.1"/>
    <property type="molecule type" value="Genomic_DNA"/>
</dbReference>
<name>A0ABQ7X8Z0_BRANA</name>
<keyword evidence="2" id="KW-1185">Reference proteome</keyword>
<organism evidence="1 2">
    <name type="scientific">Brassica napus</name>
    <name type="common">Rape</name>
    <dbReference type="NCBI Taxonomy" id="3708"/>
    <lineage>
        <taxon>Eukaryota</taxon>
        <taxon>Viridiplantae</taxon>
        <taxon>Streptophyta</taxon>
        <taxon>Embryophyta</taxon>
        <taxon>Tracheophyta</taxon>
        <taxon>Spermatophyta</taxon>
        <taxon>Magnoliopsida</taxon>
        <taxon>eudicotyledons</taxon>
        <taxon>Gunneridae</taxon>
        <taxon>Pentapetalae</taxon>
        <taxon>rosids</taxon>
        <taxon>malvids</taxon>
        <taxon>Brassicales</taxon>
        <taxon>Brassicaceae</taxon>
        <taxon>Brassiceae</taxon>
        <taxon>Brassica</taxon>
    </lineage>
</organism>
<evidence type="ECO:0000313" key="2">
    <source>
        <dbReference type="Proteomes" id="UP000824890"/>
    </source>
</evidence>
<reference evidence="1 2" key="1">
    <citation type="submission" date="2021-05" db="EMBL/GenBank/DDBJ databases">
        <title>Genome Assembly of Synthetic Allotetraploid Brassica napus Reveals Homoeologous Exchanges between Subgenomes.</title>
        <authorList>
            <person name="Davis J.T."/>
        </authorList>
    </citation>
    <scope>NUCLEOTIDE SEQUENCE [LARGE SCALE GENOMIC DNA]</scope>
    <source>
        <strain evidence="2">cv. Da-Ae</strain>
        <tissue evidence="1">Seedling</tissue>
    </source>
</reference>